<dbReference type="Proteomes" id="UP001316189">
    <property type="component" value="Chromosome"/>
</dbReference>
<evidence type="ECO:0000313" key="2">
    <source>
        <dbReference type="Proteomes" id="UP001316189"/>
    </source>
</evidence>
<protein>
    <recommendedName>
        <fullName evidence="3">ESX secretion-associated protein EspG</fullName>
    </recommendedName>
</protein>
<proteinExistence type="predicted"/>
<dbReference type="RefSeq" id="WP_227570015.1">
    <property type="nucleotide sequence ID" value="NZ_CP101988.1"/>
</dbReference>
<keyword evidence="2" id="KW-1185">Reference proteome</keyword>
<gene>
    <name evidence="1" type="ORF">NP064_15225</name>
</gene>
<accession>A0ABY5KY61</accession>
<reference evidence="1 2" key="1">
    <citation type="submission" date="2022-07" db="EMBL/GenBank/DDBJ databases">
        <title>Novel species in genus cellulomonas.</title>
        <authorList>
            <person name="Ye L."/>
        </authorList>
    </citation>
    <scope>NUCLEOTIDE SEQUENCE [LARGE SCALE GENOMIC DNA]</scope>
    <source>
        <strain evidence="2">zg-Y338</strain>
    </source>
</reference>
<dbReference type="EMBL" id="CP101988">
    <property type="protein sequence ID" value="UUI75104.1"/>
    <property type="molecule type" value="Genomic_DNA"/>
</dbReference>
<evidence type="ECO:0008006" key="3">
    <source>
        <dbReference type="Google" id="ProtNLM"/>
    </source>
</evidence>
<name>A0ABY5KY61_9CELL</name>
<organism evidence="1 2">
    <name type="scientific">Cellulomonas chengniuliangii</name>
    <dbReference type="NCBI Taxonomy" id="2968084"/>
    <lineage>
        <taxon>Bacteria</taxon>
        <taxon>Bacillati</taxon>
        <taxon>Actinomycetota</taxon>
        <taxon>Actinomycetes</taxon>
        <taxon>Micrococcales</taxon>
        <taxon>Cellulomonadaceae</taxon>
        <taxon>Cellulomonas</taxon>
    </lineage>
</organism>
<evidence type="ECO:0000313" key="1">
    <source>
        <dbReference type="EMBL" id="UUI75104.1"/>
    </source>
</evidence>
<sequence>MSDETGSMGDGAETVPIGVLTDEELAILAGDTGLVVAPFSAGFDEAEREVALRTAYRGLVARGIVDPPTPQARVDAIGEPTVALQVRQDVLSIVTLRSAATAVVAIARTSVVHQDFWYAHVVQEVALLEEVGADGMHRFALAPVDDLPALVVAAALHPECGDGSGEPISLDPGQTEPPIEVAEQLGGALLRSDVVIRWADDDHAPLLGLFTGPAGAWVVEAREGTGAPLAAAPSTRDALESRIRGDVAHVVARSRSAAR</sequence>